<keyword evidence="2" id="KW-1185">Reference proteome</keyword>
<organism evidence="1 2">
    <name type="scientific">Dentiscutata erythropus</name>
    <dbReference type="NCBI Taxonomy" id="1348616"/>
    <lineage>
        <taxon>Eukaryota</taxon>
        <taxon>Fungi</taxon>
        <taxon>Fungi incertae sedis</taxon>
        <taxon>Mucoromycota</taxon>
        <taxon>Glomeromycotina</taxon>
        <taxon>Glomeromycetes</taxon>
        <taxon>Diversisporales</taxon>
        <taxon>Gigasporaceae</taxon>
        <taxon>Dentiscutata</taxon>
    </lineage>
</organism>
<sequence length="83" mass="9828">MSFEYERLYNFDENFVNNENYDENDIGNENDTYDEDDNCADEEDSTDRTLPITSYFPSREILIKTNSNKNIIQKKKSKPGVSW</sequence>
<gene>
    <name evidence="1" type="ORF">DERYTH_LOCUS24460</name>
</gene>
<proteinExistence type="predicted"/>
<dbReference type="EMBL" id="CAJVPY010041142">
    <property type="protein sequence ID" value="CAG8806374.1"/>
    <property type="molecule type" value="Genomic_DNA"/>
</dbReference>
<protein>
    <submittedName>
        <fullName evidence="1">3235_t:CDS:1</fullName>
    </submittedName>
</protein>
<evidence type="ECO:0000313" key="2">
    <source>
        <dbReference type="Proteomes" id="UP000789405"/>
    </source>
</evidence>
<dbReference type="Proteomes" id="UP000789405">
    <property type="component" value="Unassembled WGS sequence"/>
</dbReference>
<feature type="non-terminal residue" evidence="1">
    <location>
        <position position="83"/>
    </location>
</feature>
<comment type="caution">
    <text evidence="1">The sequence shown here is derived from an EMBL/GenBank/DDBJ whole genome shotgun (WGS) entry which is preliminary data.</text>
</comment>
<accession>A0A9N9K3S0</accession>
<reference evidence="1" key="1">
    <citation type="submission" date="2021-06" db="EMBL/GenBank/DDBJ databases">
        <authorList>
            <person name="Kallberg Y."/>
            <person name="Tangrot J."/>
            <person name="Rosling A."/>
        </authorList>
    </citation>
    <scope>NUCLEOTIDE SEQUENCE</scope>
    <source>
        <strain evidence="1">MA453B</strain>
    </source>
</reference>
<evidence type="ECO:0000313" key="1">
    <source>
        <dbReference type="EMBL" id="CAG8806374.1"/>
    </source>
</evidence>
<name>A0A9N9K3S0_9GLOM</name>
<dbReference type="AlphaFoldDB" id="A0A9N9K3S0"/>